<feature type="compositionally biased region" description="Polar residues" evidence="1">
    <location>
        <begin position="472"/>
        <end position="481"/>
    </location>
</feature>
<evidence type="ECO:0000256" key="1">
    <source>
        <dbReference type="SAM" id="MobiDB-lite"/>
    </source>
</evidence>
<sequence length="658" mass="72305">VPLNDETSNPFRFRGLPHPPQSLCLPVTFDPHHPKWPHSNCSTFQPMIRLGPAREYYPYAYSAVYETIDDDEDDDDDNNKNGGEGSENYPMIGHTSANESFARDLTASYQPMNNLPCGCSPFPNLSINHDCSGNQDFFQPLVSSPVCTDNEKTLDLRTGSTSRSVGHVIEQCSCDSDVVIRNRQAEAETEFNGDDIDKSCAPYGQKLTDFSCTVQRSNEVTDKTRVKQEIEKSSDYCSDVSCVSIGSASSSRNGAVGSPSSLSGYTNDFSFTSGIRRYDSSVASSQTGTNVSKHDPRSEQPATCARAENFNNPGKFIISSNSAFHPPDSTPQGNTSLHTKSIVVKNLGLNATGDVANKNSLLLKVQALGEDTRRNDTPCYPHSHISNDSFPLTSKDQTHCMSSTQSQPIACHQQQIDNSHQHHPQQQPNNLANHLLHYYQHRQCHHPHHHQHQHQSYTCHRQPPPQPAASSGPNTKRLNLNSPASGFPCGCERDNTESRKGAPCCVKSPDLGHQAPTLPYNVPRTIDSSIQYSNTDALLACSTHPATSNTQAPVPRPKTLNSTSRCESHTRQHQHKNTEFNDDNSFKSLQFIPPPSFSSKHQLPVNCETSTNDHMPKQKSSSSETDGGFRSSSLPASVSGKKAALALHSQYFEKTSPV</sequence>
<feature type="compositionally biased region" description="Polar residues" evidence="1">
    <location>
        <begin position="396"/>
        <end position="418"/>
    </location>
</feature>
<feature type="region of interest" description="Disordered" evidence="1">
    <location>
        <begin position="396"/>
        <end position="428"/>
    </location>
</feature>
<dbReference type="AlphaFoldDB" id="A0AAV4HDX9"/>
<organism evidence="2 3">
    <name type="scientific">Elysia marginata</name>
    <dbReference type="NCBI Taxonomy" id="1093978"/>
    <lineage>
        <taxon>Eukaryota</taxon>
        <taxon>Metazoa</taxon>
        <taxon>Spiralia</taxon>
        <taxon>Lophotrochozoa</taxon>
        <taxon>Mollusca</taxon>
        <taxon>Gastropoda</taxon>
        <taxon>Heterobranchia</taxon>
        <taxon>Euthyneura</taxon>
        <taxon>Panpulmonata</taxon>
        <taxon>Sacoglossa</taxon>
        <taxon>Placobranchoidea</taxon>
        <taxon>Plakobranchidae</taxon>
        <taxon>Elysia</taxon>
    </lineage>
</organism>
<feature type="compositionally biased region" description="Basic residues" evidence="1">
    <location>
        <begin position="443"/>
        <end position="453"/>
    </location>
</feature>
<proteinExistence type="predicted"/>
<feature type="region of interest" description="Disordered" evidence="1">
    <location>
        <begin position="443"/>
        <end position="481"/>
    </location>
</feature>
<accession>A0AAV4HDX9</accession>
<feature type="region of interest" description="Disordered" evidence="1">
    <location>
        <begin position="545"/>
        <end position="640"/>
    </location>
</feature>
<feature type="compositionally biased region" description="Polar residues" evidence="1">
    <location>
        <begin position="282"/>
        <end position="291"/>
    </location>
</feature>
<feature type="compositionally biased region" description="Acidic residues" evidence="1">
    <location>
        <begin position="68"/>
        <end position="77"/>
    </location>
</feature>
<feature type="non-terminal residue" evidence="2">
    <location>
        <position position="1"/>
    </location>
</feature>
<evidence type="ECO:0000313" key="3">
    <source>
        <dbReference type="Proteomes" id="UP000762676"/>
    </source>
</evidence>
<feature type="region of interest" description="Disordered" evidence="1">
    <location>
        <begin position="68"/>
        <end position="93"/>
    </location>
</feature>
<gene>
    <name evidence="2" type="ORF">ElyMa_000952600</name>
</gene>
<dbReference type="Proteomes" id="UP000762676">
    <property type="component" value="Unassembled WGS sequence"/>
</dbReference>
<keyword evidence="3" id="KW-1185">Reference proteome</keyword>
<comment type="caution">
    <text evidence="2">The sequence shown here is derived from an EMBL/GenBank/DDBJ whole genome shotgun (WGS) entry which is preliminary data.</text>
</comment>
<evidence type="ECO:0000313" key="2">
    <source>
        <dbReference type="EMBL" id="GFR95784.1"/>
    </source>
</evidence>
<feature type="compositionally biased region" description="Polar residues" evidence="1">
    <location>
        <begin position="597"/>
        <end position="636"/>
    </location>
</feature>
<reference evidence="2 3" key="1">
    <citation type="journal article" date="2021" name="Elife">
        <title>Chloroplast acquisition without the gene transfer in kleptoplastic sea slugs, Plakobranchus ocellatus.</title>
        <authorList>
            <person name="Maeda T."/>
            <person name="Takahashi S."/>
            <person name="Yoshida T."/>
            <person name="Shimamura S."/>
            <person name="Takaki Y."/>
            <person name="Nagai Y."/>
            <person name="Toyoda A."/>
            <person name="Suzuki Y."/>
            <person name="Arimoto A."/>
            <person name="Ishii H."/>
            <person name="Satoh N."/>
            <person name="Nishiyama T."/>
            <person name="Hasebe M."/>
            <person name="Maruyama T."/>
            <person name="Minagawa J."/>
            <person name="Obokata J."/>
            <person name="Shigenobu S."/>
        </authorList>
    </citation>
    <scope>NUCLEOTIDE SEQUENCE [LARGE SCALE GENOMIC DNA]</scope>
</reference>
<feature type="region of interest" description="Disordered" evidence="1">
    <location>
        <begin position="282"/>
        <end position="302"/>
    </location>
</feature>
<dbReference type="EMBL" id="BMAT01001934">
    <property type="protein sequence ID" value="GFR95784.1"/>
    <property type="molecule type" value="Genomic_DNA"/>
</dbReference>
<protein>
    <submittedName>
        <fullName evidence="2">Uncharacterized protein</fullName>
    </submittedName>
</protein>
<name>A0AAV4HDX9_9GAST</name>